<organism evidence="9 10">
    <name type="scientific">Rhodanobacter terrae</name>
    <dbReference type="NCBI Taxonomy" id="418647"/>
    <lineage>
        <taxon>Bacteria</taxon>
        <taxon>Pseudomonadati</taxon>
        <taxon>Pseudomonadota</taxon>
        <taxon>Gammaproteobacteria</taxon>
        <taxon>Lysobacterales</taxon>
        <taxon>Rhodanobacteraceae</taxon>
        <taxon>Rhodanobacter</taxon>
    </lineage>
</organism>
<dbReference type="SMART" id="SM00091">
    <property type="entry name" value="PAS"/>
    <property type="match status" value="1"/>
</dbReference>
<dbReference type="Gene3D" id="3.40.50.2300">
    <property type="match status" value="1"/>
</dbReference>
<proteinExistence type="predicted"/>
<dbReference type="InterPro" id="IPR029787">
    <property type="entry name" value="Nucleotide_cyclase"/>
</dbReference>
<gene>
    <name evidence="9" type="ORF">ACFPPB_08205</name>
</gene>
<dbReference type="PANTHER" id="PTHR44757">
    <property type="entry name" value="DIGUANYLATE CYCLASE DGCP"/>
    <property type="match status" value="1"/>
</dbReference>
<dbReference type="Pfam" id="PF00563">
    <property type="entry name" value="EAL"/>
    <property type="match status" value="1"/>
</dbReference>
<evidence type="ECO:0000313" key="9">
    <source>
        <dbReference type="EMBL" id="MFC5581089.1"/>
    </source>
</evidence>
<dbReference type="RefSeq" id="WP_377326186.1">
    <property type="nucleotide sequence ID" value="NZ_JBHSNG010000006.1"/>
</dbReference>
<dbReference type="InterPro" id="IPR003018">
    <property type="entry name" value="GAF"/>
</dbReference>
<dbReference type="SMART" id="SM00052">
    <property type="entry name" value="EAL"/>
    <property type="match status" value="1"/>
</dbReference>
<dbReference type="SMART" id="SM00065">
    <property type="entry name" value="GAF"/>
    <property type="match status" value="2"/>
</dbReference>
<dbReference type="SUPFAM" id="SSF52172">
    <property type="entry name" value="CheY-like"/>
    <property type="match status" value="1"/>
</dbReference>
<keyword evidence="10" id="KW-1185">Reference proteome</keyword>
<feature type="domain" description="PAC" evidence="6">
    <location>
        <begin position="444"/>
        <end position="499"/>
    </location>
</feature>
<keyword evidence="2" id="KW-0418">Kinase</keyword>
<dbReference type="PROSITE" id="PS50113">
    <property type="entry name" value="PAC"/>
    <property type="match status" value="1"/>
</dbReference>
<evidence type="ECO:0000259" key="6">
    <source>
        <dbReference type="PROSITE" id="PS50113"/>
    </source>
</evidence>
<dbReference type="InterPro" id="IPR043128">
    <property type="entry name" value="Rev_trsase/Diguanyl_cyclase"/>
</dbReference>
<dbReference type="Pfam" id="PF13185">
    <property type="entry name" value="GAF_2"/>
    <property type="match status" value="2"/>
</dbReference>
<reference evidence="10" key="1">
    <citation type="journal article" date="2019" name="Int. J. Syst. Evol. Microbiol.">
        <title>The Global Catalogue of Microorganisms (GCM) 10K type strain sequencing project: providing services to taxonomists for standard genome sequencing and annotation.</title>
        <authorList>
            <consortium name="The Broad Institute Genomics Platform"/>
            <consortium name="The Broad Institute Genome Sequencing Center for Infectious Disease"/>
            <person name="Wu L."/>
            <person name="Ma J."/>
        </authorList>
    </citation>
    <scope>NUCLEOTIDE SEQUENCE [LARGE SCALE GENOMIC DNA]</scope>
    <source>
        <strain evidence="10">CGMCC 1.13587</strain>
    </source>
</reference>
<evidence type="ECO:0000256" key="1">
    <source>
        <dbReference type="ARBA" id="ARBA00022679"/>
    </source>
</evidence>
<dbReference type="PROSITE" id="PS50112">
    <property type="entry name" value="PAS"/>
    <property type="match status" value="1"/>
</dbReference>
<accession>A0ABW0SVK5</accession>
<evidence type="ECO:0000259" key="5">
    <source>
        <dbReference type="PROSITE" id="PS50112"/>
    </source>
</evidence>
<dbReference type="Pfam" id="PF00072">
    <property type="entry name" value="Response_reg"/>
    <property type="match status" value="1"/>
</dbReference>
<dbReference type="InterPro" id="IPR001789">
    <property type="entry name" value="Sig_transdc_resp-reg_receiver"/>
</dbReference>
<dbReference type="InterPro" id="IPR035919">
    <property type="entry name" value="EAL_sf"/>
</dbReference>
<feature type="domain" description="PAS" evidence="5">
    <location>
        <begin position="371"/>
        <end position="416"/>
    </location>
</feature>
<dbReference type="InterPro" id="IPR000700">
    <property type="entry name" value="PAS-assoc_C"/>
</dbReference>
<dbReference type="SUPFAM" id="SSF55785">
    <property type="entry name" value="PYP-like sensor domain (PAS domain)"/>
    <property type="match status" value="1"/>
</dbReference>
<dbReference type="NCBIfam" id="TIGR00254">
    <property type="entry name" value="GGDEF"/>
    <property type="match status" value="1"/>
</dbReference>
<dbReference type="Gene3D" id="3.30.450.40">
    <property type="match status" value="2"/>
</dbReference>
<dbReference type="InterPro" id="IPR011006">
    <property type="entry name" value="CheY-like_superfamily"/>
</dbReference>
<dbReference type="NCBIfam" id="TIGR00229">
    <property type="entry name" value="sensory_box"/>
    <property type="match status" value="1"/>
</dbReference>
<feature type="domain" description="EAL" evidence="7">
    <location>
        <begin position="849"/>
        <end position="1103"/>
    </location>
</feature>
<feature type="domain" description="Response regulatory" evidence="4">
    <location>
        <begin position="12"/>
        <end position="128"/>
    </location>
</feature>
<dbReference type="Pfam" id="PF13426">
    <property type="entry name" value="PAS_9"/>
    <property type="match status" value="1"/>
</dbReference>
<dbReference type="PANTHER" id="PTHR44757:SF2">
    <property type="entry name" value="BIOFILM ARCHITECTURE MAINTENANCE PROTEIN MBAA"/>
    <property type="match status" value="1"/>
</dbReference>
<evidence type="ECO:0000313" key="10">
    <source>
        <dbReference type="Proteomes" id="UP001596111"/>
    </source>
</evidence>
<dbReference type="InterPro" id="IPR035965">
    <property type="entry name" value="PAS-like_dom_sf"/>
</dbReference>
<dbReference type="SUPFAM" id="SSF141868">
    <property type="entry name" value="EAL domain-like"/>
    <property type="match status" value="1"/>
</dbReference>
<dbReference type="InterPro" id="IPR052155">
    <property type="entry name" value="Biofilm_reg_signaling"/>
</dbReference>
<feature type="domain" description="GGDEF" evidence="8">
    <location>
        <begin position="707"/>
        <end position="840"/>
    </location>
</feature>
<dbReference type="InterPro" id="IPR000014">
    <property type="entry name" value="PAS"/>
</dbReference>
<dbReference type="PROSITE" id="PS50883">
    <property type="entry name" value="EAL"/>
    <property type="match status" value="1"/>
</dbReference>
<feature type="modified residue" description="4-aspartylphosphate" evidence="3">
    <location>
        <position position="61"/>
    </location>
</feature>
<dbReference type="InterPro" id="IPR000160">
    <property type="entry name" value="GGDEF_dom"/>
</dbReference>
<dbReference type="SUPFAM" id="SSF55781">
    <property type="entry name" value="GAF domain-like"/>
    <property type="match status" value="2"/>
</dbReference>
<evidence type="ECO:0000256" key="2">
    <source>
        <dbReference type="ARBA" id="ARBA00022777"/>
    </source>
</evidence>
<dbReference type="CDD" id="cd00130">
    <property type="entry name" value="PAS"/>
    <property type="match status" value="1"/>
</dbReference>
<evidence type="ECO:0000259" key="7">
    <source>
        <dbReference type="PROSITE" id="PS50883"/>
    </source>
</evidence>
<dbReference type="InterPro" id="IPR001633">
    <property type="entry name" value="EAL_dom"/>
</dbReference>
<dbReference type="CDD" id="cd01949">
    <property type="entry name" value="GGDEF"/>
    <property type="match status" value="1"/>
</dbReference>
<dbReference type="PROSITE" id="PS50887">
    <property type="entry name" value="GGDEF"/>
    <property type="match status" value="1"/>
</dbReference>
<evidence type="ECO:0000256" key="3">
    <source>
        <dbReference type="PROSITE-ProRule" id="PRU00169"/>
    </source>
</evidence>
<sequence>MRFSKHKNKGLEVLVAEDSPTQAERLRYLLEERGYSVTAVADGKQALAAARQCKPALIVSDVMMPEMDGFTLCGEIKRDDQLHDVPVILLTTLADVRDIMKGLECGADNFIRKPYEEHYLLARVDYLLMHQELRKNQKMQMGVEIYLGGQRHFITAERQQIVDLLISVYEEAVHIGEELKTRQRELADSNCTLTGLYHVAEGLNRAISEHEVCKQALEHAVELPGVQAGWIFLLTEGVFRIEAAHNPPSGLFDQDTAETPCECQRRFLAGEMSSVTHTLQCERLDRVDGGADRSCCHVSIPLWSGDRRLGVMNLVRVEQSLFRDDELETLYGVGHQVGIALERARLHEHLELLVEQRTAALTAEVIERKSAEKRFHTLFEYAPDAVVMVDQQGTIMLVNRQAEATFGYARDELLGQPVEKLMQGAFRRAHVELREDFLRHAVPRTMGAGMLNLCGLRKDGTTFPVDISLSPMELEGGTVVAATVRDVTQRKAHEARIVRLNRIYTVLSGINTTIVRVRERQQLFDEVCRIAVDLGKFVFAWIGTLDVDSGMVAPVARAGHDDGYLSLLGMSDAEDALAVGCTLTARALVTQQPVICNDVATDEVMQASRAEALSRGYRSAAVFPLMLDGRVVGVLALYAPEPDVFDAEEMRLLIETAGDISFALDHLEKDDRLNYLAYYDAVTGLPNRTLFVDRVAQKINVARHHNKVLFVIVLDLNRFSSINEALGRQAGDNLLRQFARRLQETLGETDILSHFSADCFGISIDSSAKGTSIVHVMESILSVIRDKPFLIGAQELRVSARAGISSYPGDGDGIDAILHNAESALKKTKVTVDRYLFYKPAFNVMVTEKLSLENKLRRALEEGQLELHYQPKIDLCSRQISGLEALMRWNDPEMGLILPMKFIPLLEETGMILEAGLWALEKAVSDALTWQTKDLAPPRVAVNVSAIQLQQDDFVDVIERVVKGDRDIASRLELEITESLIMRDIAANIHKLRLIREMGVALTIDDFGTGYSSLSYIAKLPVTTLKVDQSFITNMISNSDDLSIVSTIISLAHSLGMRVVAEGVETCEQEKFLRLLKCDEIQGFLFSQAVVAEKVEELLKEGSSLPR</sequence>
<keyword evidence="1" id="KW-0808">Transferase</keyword>
<dbReference type="PROSITE" id="PS50110">
    <property type="entry name" value="RESPONSE_REGULATORY"/>
    <property type="match status" value="1"/>
</dbReference>
<dbReference type="InterPro" id="IPR029016">
    <property type="entry name" value="GAF-like_dom_sf"/>
</dbReference>
<dbReference type="Proteomes" id="UP001596111">
    <property type="component" value="Unassembled WGS sequence"/>
</dbReference>
<comment type="caution">
    <text evidence="9">The sequence shown here is derived from an EMBL/GenBank/DDBJ whole genome shotgun (WGS) entry which is preliminary data.</text>
</comment>
<evidence type="ECO:0000259" key="4">
    <source>
        <dbReference type="PROSITE" id="PS50110"/>
    </source>
</evidence>
<evidence type="ECO:0000259" key="8">
    <source>
        <dbReference type="PROSITE" id="PS50887"/>
    </source>
</evidence>
<keyword evidence="3" id="KW-0597">Phosphoprotein</keyword>
<name>A0ABW0SVK5_9GAMM</name>
<dbReference type="SUPFAM" id="SSF55073">
    <property type="entry name" value="Nucleotide cyclase"/>
    <property type="match status" value="1"/>
</dbReference>
<dbReference type="EMBL" id="JBHSNG010000006">
    <property type="protein sequence ID" value="MFC5581089.1"/>
    <property type="molecule type" value="Genomic_DNA"/>
</dbReference>
<dbReference type="CDD" id="cd01948">
    <property type="entry name" value="EAL"/>
    <property type="match status" value="1"/>
</dbReference>
<dbReference type="Gene3D" id="3.30.450.20">
    <property type="entry name" value="PAS domain"/>
    <property type="match status" value="1"/>
</dbReference>
<dbReference type="Gene3D" id="3.30.70.270">
    <property type="match status" value="1"/>
</dbReference>
<protein>
    <submittedName>
        <fullName evidence="9">EAL domain-containing protein</fullName>
    </submittedName>
</protein>
<dbReference type="SMART" id="SM00267">
    <property type="entry name" value="GGDEF"/>
    <property type="match status" value="1"/>
</dbReference>
<dbReference type="Pfam" id="PF00990">
    <property type="entry name" value="GGDEF"/>
    <property type="match status" value="1"/>
</dbReference>
<dbReference type="Gene3D" id="3.20.20.450">
    <property type="entry name" value="EAL domain"/>
    <property type="match status" value="1"/>
</dbReference>
<dbReference type="SMART" id="SM00448">
    <property type="entry name" value="REC"/>
    <property type="match status" value="1"/>
</dbReference>